<dbReference type="SUPFAM" id="SSF50494">
    <property type="entry name" value="Trypsin-like serine proteases"/>
    <property type="match status" value="1"/>
</dbReference>
<dbReference type="Proteomes" id="UP000887565">
    <property type="component" value="Unplaced"/>
</dbReference>
<feature type="transmembrane region" description="Helical" evidence="1">
    <location>
        <begin position="6"/>
        <end position="27"/>
    </location>
</feature>
<evidence type="ECO:0000256" key="1">
    <source>
        <dbReference type="SAM" id="Phobius"/>
    </source>
</evidence>
<dbReference type="WBParaSite" id="nRc.2.0.1.t19516-RA">
    <property type="protein sequence ID" value="nRc.2.0.1.t19516-RA"/>
    <property type="gene ID" value="nRc.2.0.1.g19516"/>
</dbReference>
<keyword evidence="1" id="KW-1133">Transmembrane helix</keyword>
<evidence type="ECO:0000313" key="2">
    <source>
        <dbReference type="Proteomes" id="UP000887565"/>
    </source>
</evidence>
<dbReference type="AlphaFoldDB" id="A0A915IZ84"/>
<evidence type="ECO:0000313" key="3">
    <source>
        <dbReference type="WBParaSite" id="nRc.2.0.1.t19516-RA"/>
    </source>
</evidence>
<feature type="transmembrane region" description="Helical" evidence="1">
    <location>
        <begin position="251"/>
        <end position="272"/>
    </location>
</feature>
<protein>
    <submittedName>
        <fullName evidence="3">Peptidase S1 domain-containing protein</fullName>
    </submittedName>
</protein>
<reference evidence="3" key="1">
    <citation type="submission" date="2022-11" db="UniProtKB">
        <authorList>
            <consortium name="WormBaseParasite"/>
        </authorList>
    </citation>
    <scope>IDENTIFICATION</scope>
</reference>
<organism evidence="2 3">
    <name type="scientific">Romanomermis culicivorax</name>
    <name type="common">Nematode worm</name>
    <dbReference type="NCBI Taxonomy" id="13658"/>
    <lineage>
        <taxon>Eukaryota</taxon>
        <taxon>Metazoa</taxon>
        <taxon>Ecdysozoa</taxon>
        <taxon>Nematoda</taxon>
        <taxon>Enoplea</taxon>
        <taxon>Dorylaimia</taxon>
        <taxon>Mermithida</taxon>
        <taxon>Mermithoidea</taxon>
        <taxon>Mermithidae</taxon>
        <taxon>Romanomermis</taxon>
    </lineage>
</organism>
<keyword evidence="1" id="KW-0472">Membrane</keyword>
<dbReference type="InterPro" id="IPR009003">
    <property type="entry name" value="Peptidase_S1_PA"/>
</dbReference>
<dbReference type="InterPro" id="IPR043504">
    <property type="entry name" value="Peptidase_S1_PA_chymotrypsin"/>
</dbReference>
<proteinExistence type="predicted"/>
<sequence>MNYNIAMHIKFISTLVMVINFMASGVVKTDRTKRVYKGKLERPIEFNQWIKPIALSNVSIDYVQKCSMAGWGGSSVLTEKEFSSVIDEGLQYWIPVNHSDESFPIQGDSGSPMICWYGNSLVAQGLMSSGRRTHPEYKEVWHTSILSHIPWIMDVYDDIKKDFSKDEIRYKVDLSEFSGLVTTSNYSRLTIEYLKDVQATDPVGDPLFICGDTVQECKLLGFHKVQETVQDREKDEFFTIHKRMKKHRRHLLIAVPSMTSGCMLLTIVLIQLTSSQ</sequence>
<accession>A0A915IZ84</accession>
<keyword evidence="1" id="KW-0812">Transmembrane</keyword>
<dbReference type="Gene3D" id="2.40.10.10">
    <property type="entry name" value="Trypsin-like serine proteases"/>
    <property type="match status" value="1"/>
</dbReference>
<name>A0A915IZ84_ROMCU</name>
<keyword evidence="2" id="KW-1185">Reference proteome</keyword>